<keyword evidence="3" id="KW-0418">Kinase</keyword>
<comment type="caution">
    <text evidence="9">The sequence shown here is derived from an EMBL/GenBank/DDBJ whole genome shotgun (WGS) entry which is preliminary data.</text>
</comment>
<dbReference type="PROSITE" id="PS50011">
    <property type="entry name" value="PROTEIN_KINASE_DOM"/>
    <property type="match status" value="1"/>
</dbReference>
<dbReference type="InterPro" id="IPR017441">
    <property type="entry name" value="Protein_kinase_ATP_BS"/>
</dbReference>
<dbReference type="SUPFAM" id="SSF50998">
    <property type="entry name" value="Quinoprotein alcohol dehydrogenase-like"/>
    <property type="match status" value="1"/>
</dbReference>
<keyword evidence="10" id="KW-1185">Reference proteome</keyword>
<evidence type="ECO:0000256" key="2">
    <source>
        <dbReference type="ARBA" id="ARBA00022741"/>
    </source>
</evidence>
<evidence type="ECO:0000256" key="1">
    <source>
        <dbReference type="ARBA" id="ARBA00022679"/>
    </source>
</evidence>
<feature type="binding site" evidence="6">
    <location>
        <position position="49"/>
    </location>
    <ligand>
        <name>ATP</name>
        <dbReference type="ChEBI" id="CHEBI:30616"/>
    </ligand>
</feature>
<keyword evidence="1" id="KW-0808">Transferase</keyword>
<reference evidence="9 10" key="1">
    <citation type="submission" date="2020-07" db="EMBL/GenBank/DDBJ databases">
        <title>Sequencing the genomes of 1000 actinobacteria strains.</title>
        <authorList>
            <person name="Klenk H.-P."/>
        </authorList>
    </citation>
    <scope>NUCLEOTIDE SEQUENCE [LARGE SCALE GENOMIC DNA]</scope>
    <source>
        <strain evidence="9 10">CXB654</strain>
    </source>
</reference>
<dbReference type="EMBL" id="JACCCC010000001">
    <property type="protein sequence ID" value="NYE50369.1"/>
    <property type="molecule type" value="Genomic_DNA"/>
</dbReference>
<feature type="domain" description="Protein kinase" evidence="8">
    <location>
        <begin position="21"/>
        <end position="274"/>
    </location>
</feature>
<dbReference type="Gene3D" id="3.30.200.20">
    <property type="entry name" value="Phosphorylase Kinase, domain 1"/>
    <property type="match status" value="1"/>
</dbReference>
<dbReference type="Gene3D" id="1.10.510.10">
    <property type="entry name" value="Transferase(Phosphotransferase) domain 1"/>
    <property type="match status" value="1"/>
</dbReference>
<protein>
    <recommendedName>
        <fullName evidence="8">Protein kinase domain-containing protein</fullName>
    </recommendedName>
</protein>
<gene>
    <name evidence="9" type="ORF">HDA32_005489</name>
</gene>
<evidence type="ECO:0000256" key="7">
    <source>
        <dbReference type="SAM" id="MobiDB-lite"/>
    </source>
</evidence>
<dbReference type="Gene3D" id="2.130.10.10">
    <property type="entry name" value="YVTN repeat-like/Quinoprotein amine dehydrogenase"/>
    <property type="match status" value="2"/>
</dbReference>
<dbReference type="SUPFAM" id="SSF56112">
    <property type="entry name" value="Protein kinase-like (PK-like)"/>
    <property type="match status" value="1"/>
</dbReference>
<evidence type="ECO:0000313" key="9">
    <source>
        <dbReference type="EMBL" id="NYE50369.1"/>
    </source>
</evidence>
<dbReference type="InterPro" id="IPR011047">
    <property type="entry name" value="Quinoprotein_ADH-like_sf"/>
</dbReference>
<feature type="compositionally biased region" description="Low complexity" evidence="7">
    <location>
        <begin position="273"/>
        <end position="292"/>
    </location>
</feature>
<dbReference type="Proteomes" id="UP000589036">
    <property type="component" value="Unassembled WGS sequence"/>
</dbReference>
<dbReference type="PANTHER" id="PTHR43289:SF34">
    <property type="entry name" value="SERINE_THREONINE-PROTEIN KINASE YBDM-RELATED"/>
    <property type="match status" value="1"/>
</dbReference>
<organism evidence="9 10">
    <name type="scientific">Spinactinospora alkalitolerans</name>
    <dbReference type="NCBI Taxonomy" id="687207"/>
    <lineage>
        <taxon>Bacteria</taxon>
        <taxon>Bacillati</taxon>
        <taxon>Actinomycetota</taxon>
        <taxon>Actinomycetes</taxon>
        <taxon>Streptosporangiales</taxon>
        <taxon>Nocardiopsidaceae</taxon>
        <taxon>Spinactinospora</taxon>
    </lineage>
</organism>
<feature type="repeat" description="WD" evidence="5">
    <location>
        <begin position="650"/>
        <end position="687"/>
    </location>
</feature>
<dbReference type="GO" id="GO:0005524">
    <property type="term" value="F:ATP binding"/>
    <property type="evidence" value="ECO:0007669"/>
    <property type="project" value="UniProtKB-UniRule"/>
</dbReference>
<dbReference type="SMART" id="SM00320">
    <property type="entry name" value="WD40"/>
    <property type="match status" value="4"/>
</dbReference>
<feature type="region of interest" description="Disordered" evidence="7">
    <location>
        <begin position="237"/>
        <end position="311"/>
    </location>
</feature>
<keyword evidence="4 6" id="KW-0067">ATP-binding</keyword>
<dbReference type="PROSITE" id="PS00107">
    <property type="entry name" value="PROTEIN_KINASE_ATP"/>
    <property type="match status" value="1"/>
</dbReference>
<evidence type="ECO:0000256" key="5">
    <source>
        <dbReference type="PROSITE-ProRule" id="PRU00221"/>
    </source>
</evidence>
<dbReference type="InterPro" id="IPR001680">
    <property type="entry name" value="WD40_rpt"/>
</dbReference>
<dbReference type="Pfam" id="PF00400">
    <property type="entry name" value="WD40"/>
    <property type="match status" value="3"/>
</dbReference>
<name>A0A852U2E4_9ACTN</name>
<feature type="compositionally biased region" description="Basic and acidic residues" evidence="7">
    <location>
        <begin position="245"/>
        <end position="269"/>
    </location>
</feature>
<dbReference type="InterPro" id="IPR011009">
    <property type="entry name" value="Kinase-like_dom_sf"/>
</dbReference>
<feature type="compositionally biased region" description="Low complexity" evidence="7">
    <location>
        <begin position="325"/>
        <end position="338"/>
    </location>
</feature>
<evidence type="ECO:0000259" key="8">
    <source>
        <dbReference type="PROSITE" id="PS50011"/>
    </source>
</evidence>
<keyword evidence="2 6" id="KW-0547">Nucleotide-binding</keyword>
<accession>A0A852U2E4</accession>
<dbReference type="Pfam" id="PF00069">
    <property type="entry name" value="Pkinase"/>
    <property type="match status" value="1"/>
</dbReference>
<dbReference type="PROSITE" id="PS50082">
    <property type="entry name" value="WD_REPEATS_2"/>
    <property type="match status" value="1"/>
</dbReference>
<sequence length="728" mass="75159">MSPEVRVQPLSNADPRRVGRYRVLARIGGGGMGRVYLGRSKSGRLLAIKVVHPGHAGDTDLRTRFVREVGAARGVGGVFGVPVVDADPDAETPWPATQFVPSVSLREAVERCGPLPARSLATLAPGLAEALRAVHRAGLVHRDLKPSTVLLAADGPRVIDFGIVRVLDGASVTRTGQVLGTAAFMSPEQANGLPVTPASDVFSLGSVLHHAAAGRPPFGGDERTVLFHIVHDDPDLGAVPPGLRDPLRRCLAKDPRDRPTPDDLVRDLPGHLSSGPDPSGDSGPGGPAAQPGSDRRPVPVPQADAGWLPPPVRELIAERDRLARRSLAAPPAPASGAPSRRRRRTAVAAAPAAALVAGCGAAFGTDLYLRERSTSEAGSEGAGGGAGASEGRDETLYPPPPGPAWGADFVSGDTHPDLLEDRGDDPEAAPVTSLAFDPGEPERLYTARLGKLDRWDLTAELAGHEDVEHGGEPLVGSVAFSPDGAYRATGSVTGEVLLTDTATGETGTVVPAVSEAGLDSAESAGLPLAERYPETVGADFSAESDILYVVGADGWTRFDVASGARLPTPEQARGAGFRLHPDGGSAVVADGSTVRVVDPATGAERDRFDTGASGGVTAVPIPGGERIATGGEDHMVRVFDAESHEELHALAGHEGAVTAMAVDPGGEVLVSGDEFGRVRMWNLATGEWIGGDDSQQSPVPGSAFAFNPGGTRVAVGYENGLATVWTRP</sequence>
<dbReference type="InterPro" id="IPR000719">
    <property type="entry name" value="Prot_kinase_dom"/>
</dbReference>
<evidence type="ECO:0000256" key="6">
    <source>
        <dbReference type="PROSITE-ProRule" id="PRU10141"/>
    </source>
</evidence>
<dbReference type="RefSeq" id="WP_179645858.1">
    <property type="nucleotide sequence ID" value="NZ_JACCCC010000001.1"/>
</dbReference>
<dbReference type="PANTHER" id="PTHR43289">
    <property type="entry name" value="MITOGEN-ACTIVATED PROTEIN KINASE KINASE KINASE 20-RELATED"/>
    <property type="match status" value="1"/>
</dbReference>
<dbReference type="GO" id="GO:0004674">
    <property type="term" value="F:protein serine/threonine kinase activity"/>
    <property type="evidence" value="ECO:0007669"/>
    <property type="project" value="TreeGrafter"/>
</dbReference>
<dbReference type="PROSITE" id="PS50294">
    <property type="entry name" value="WD_REPEATS_REGION"/>
    <property type="match status" value="1"/>
</dbReference>
<keyword evidence="5" id="KW-0853">WD repeat</keyword>
<dbReference type="CDD" id="cd14014">
    <property type="entry name" value="STKc_PknB_like"/>
    <property type="match status" value="1"/>
</dbReference>
<evidence type="ECO:0000256" key="3">
    <source>
        <dbReference type="ARBA" id="ARBA00022777"/>
    </source>
</evidence>
<feature type="region of interest" description="Disordered" evidence="7">
    <location>
        <begin position="324"/>
        <end position="345"/>
    </location>
</feature>
<dbReference type="AlphaFoldDB" id="A0A852U2E4"/>
<evidence type="ECO:0000256" key="4">
    <source>
        <dbReference type="ARBA" id="ARBA00022840"/>
    </source>
</evidence>
<dbReference type="InterPro" id="IPR015943">
    <property type="entry name" value="WD40/YVTN_repeat-like_dom_sf"/>
</dbReference>
<feature type="region of interest" description="Disordered" evidence="7">
    <location>
        <begin position="374"/>
        <end position="402"/>
    </location>
</feature>
<proteinExistence type="predicted"/>
<evidence type="ECO:0000313" key="10">
    <source>
        <dbReference type="Proteomes" id="UP000589036"/>
    </source>
</evidence>